<dbReference type="OrthoDB" id="320105at2759"/>
<dbReference type="Proteomes" id="UP000689195">
    <property type="component" value="Unassembled WGS sequence"/>
</dbReference>
<protein>
    <submittedName>
        <fullName evidence="1">Uncharacterized protein</fullName>
    </submittedName>
</protein>
<organism evidence="1 2">
    <name type="scientific">Paramecium pentaurelia</name>
    <dbReference type="NCBI Taxonomy" id="43138"/>
    <lineage>
        <taxon>Eukaryota</taxon>
        <taxon>Sar</taxon>
        <taxon>Alveolata</taxon>
        <taxon>Ciliophora</taxon>
        <taxon>Intramacronucleata</taxon>
        <taxon>Oligohymenophorea</taxon>
        <taxon>Peniculida</taxon>
        <taxon>Parameciidae</taxon>
        <taxon>Paramecium</taxon>
    </lineage>
</organism>
<sequence length="287" mass="33615">MEIQSDIQQQKYNTNQVITLKDVGIYKVQNLVFFKKKTAMLNSFISSSDGCLIIICKWNPIFKLKQKPEHNWIIRNYEIKFLQLNSEENQIIFALNSQIHFLSSSKSWFCEQKIQNSLNEIRGLSINPNGNQLNITIRELHNSEWKLKQTLPIIGQNFVLQTISCSVSNQLNLKHYQSTHSIATLENIQNLVKQFVKDQLNKIKQSNLIIVPMFNLKIYYQALMEILQTFYNFLSLKNLQNYECRVVQSIEFKDISIIGTISDNGEFLIIYDPTLNEIQVRENQDQK</sequence>
<proteinExistence type="predicted"/>
<keyword evidence="2" id="KW-1185">Reference proteome</keyword>
<evidence type="ECO:0000313" key="1">
    <source>
        <dbReference type="EMBL" id="CAD8178959.1"/>
    </source>
</evidence>
<evidence type="ECO:0000313" key="2">
    <source>
        <dbReference type="Proteomes" id="UP000689195"/>
    </source>
</evidence>
<gene>
    <name evidence="1" type="ORF">PPENT_87.1.T0710006</name>
</gene>
<dbReference type="AlphaFoldDB" id="A0A8S1VT33"/>
<comment type="caution">
    <text evidence="1">The sequence shown here is derived from an EMBL/GenBank/DDBJ whole genome shotgun (WGS) entry which is preliminary data.</text>
</comment>
<accession>A0A8S1VT33</accession>
<reference evidence="1" key="1">
    <citation type="submission" date="2021-01" db="EMBL/GenBank/DDBJ databases">
        <authorList>
            <consortium name="Genoscope - CEA"/>
            <person name="William W."/>
        </authorList>
    </citation>
    <scope>NUCLEOTIDE SEQUENCE</scope>
</reference>
<name>A0A8S1VT33_9CILI</name>
<dbReference type="EMBL" id="CAJJDO010000071">
    <property type="protein sequence ID" value="CAD8178959.1"/>
    <property type="molecule type" value="Genomic_DNA"/>
</dbReference>